<evidence type="ECO:0000313" key="7">
    <source>
        <dbReference type="EMBL" id="CAA9267009.1"/>
    </source>
</evidence>
<evidence type="ECO:0000256" key="3">
    <source>
        <dbReference type="ARBA" id="ARBA00022801"/>
    </source>
</evidence>
<dbReference type="EC" id="3.1.6.1" evidence="7"/>
<accession>A0A6J4J0F3</accession>
<feature type="region of interest" description="Disordered" evidence="5">
    <location>
        <begin position="1"/>
        <end position="47"/>
    </location>
</feature>
<reference evidence="7" key="1">
    <citation type="submission" date="2020-02" db="EMBL/GenBank/DDBJ databases">
        <authorList>
            <person name="Meier V. D."/>
        </authorList>
    </citation>
    <scope>NUCLEOTIDE SEQUENCE</scope>
    <source>
        <strain evidence="7">AVDCRST_MAG77</strain>
    </source>
</reference>
<dbReference type="PANTHER" id="PTHR42693">
    <property type="entry name" value="ARYLSULFATASE FAMILY MEMBER"/>
    <property type="match status" value="1"/>
</dbReference>
<dbReference type="InterPro" id="IPR017850">
    <property type="entry name" value="Alkaline_phosphatase_core_sf"/>
</dbReference>
<dbReference type="PANTHER" id="PTHR42693:SF53">
    <property type="entry name" value="ENDO-4-O-SULFATASE"/>
    <property type="match status" value="1"/>
</dbReference>
<dbReference type="CDD" id="cd16025">
    <property type="entry name" value="PAS_like"/>
    <property type="match status" value="1"/>
</dbReference>
<keyword evidence="3 7" id="KW-0378">Hydrolase</keyword>
<dbReference type="AlphaFoldDB" id="A0A6J4J0F3"/>
<dbReference type="GO" id="GO:0046872">
    <property type="term" value="F:metal ion binding"/>
    <property type="evidence" value="ECO:0007669"/>
    <property type="project" value="UniProtKB-KW"/>
</dbReference>
<dbReference type="FunFam" id="3.40.720.10:FF:000047">
    <property type="entry name" value="Arylsulfatase"/>
    <property type="match status" value="1"/>
</dbReference>
<sequence length="603" mass="67015">MRGAQRAGPWEGRVRSARPLRTRSMHNTPMQDSAPLPTRSHGSQAGQSRPNVVVILVDDMGYSDIGCYGSEIRTPNLDSLAAGGVRLTQFYNGARCCPTRASLLTGLYPHQAGIGHMVNHLGVAPYQGYLNDRCVTIAEALRPAGYRTIMSGKWHVGGRYEVPPETWHAGDPGHPTPLQRGFDRQFGTMAGAGSYFNPHTLMLEGEFVEPNDPRVPQDPDGGVFYYTDAIGRYAAQQIEEASRAGGGSGAERTRQPFFLYAAYTSPHWPLHALPEDIARYRGRYRGGWDRLRQERRARQKELGLFPADWEITPRDEKAPAWDSLSPERQDWEDARMAVYAAQVERMDYSVGLILDALRRTGQLENTLVMFLSDNGGCAEFLKEDGTHSSARPITLDGQPVRVGNAPDLLPGPADTYMSYDLPWANASNTPFRLYKHWVHEGGIATPFIAHWPAAMSQAARGGLSHSVGQLIDILPTALDAAGATSPRDYEGRQVLPPEGESLLPLVRGELTWQRSRPVFWEHEGNLAARSPDGKWKLVRKFPGPWELYDMEADRTELNDLVADQPEIAADLRTRWEAWAKRCDVLPWEDIRPGHGGRPIARGA</sequence>
<dbReference type="InterPro" id="IPR050738">
    <property type="entry name" value="Sulfatase"/>
</dbReference>
<gene>
    <name evidence="7" type="ORF">AVDCRST_MAG77-3701</name>
</gene>
<organism evidence="7">
    <name type="scientific">uncultured Chloroflexota bacterium</name>
    <dbReference type="NCBI Taxonomy" id="166587"/>
    <lineage>
        <taxon>Bacteria</taxon>
        <taxon>Bacillati</taxon>
        <taxon>Chloroflexota</taxon>
        <taxon>environmental samples</taxon>
    </lineage>
</organism>
<keyword evidence="2" id="KW-0479">Metal-binding</keyword>
<feature type="domain" description="Sulfatase N-terminal" evidence="6">
    <location>
        <begin position="50"/>
        <end position="483"/>
    </location>
</feature>
<dbReference type="PROSITE" id="PS00149">
    <property type="entry name" value="SULFATASE_2"/>
    <property type="match status" value="1"/>
</dbReference>
<dbReference type="GO" id="GO:0004065">
    <property type="term" value="F:arylsulfatase activity"/>
    <property type="evidence" value="ECO:0007669"/>
    <property type="project" value="UniProtKB-EC"/>
</dbReference>
<dbReference type="Gene3D" id="3.30.1120.10">
    <property type="match status" value="1"/>
</dbReference>
<dbReference type="InterPro" id="IPR000917">
    <property type="entry name" value="Sulfatase_N"/>
</dbReference>
<comment type="similarity">
    <text evidence="1">Belongs to the sulfatase family.</text>
</comment>
<feature type="compositionally biased region" description="Basic residues" evidence="5">
    <location>
        <begin position="15"/>
        <end position="24"/>
    </location>
</feature>
<dbReference type="Pfam" id="PF00884">
    <property type="entry name" value="Sulfatase"/>
    <property type="match status" value="1"/>
</dbReference>
<evidence type="ECO:0000256" key="2">
    <source>
        <dbReference type="ARBA" id="ARBA00022723"/>
    </source>
</evidence>
<dbReference type="EMBL" id="CADCTC010000170">
    <property type="protein sequence ID" value="CAA9267009.1"/>
    <property type="molecule type" value="Genomic_DNA"/>
</dbReference>
<proteinExistence type="inferred from homology"/>
<name>A0A6J4J0F3_9CHLR</name>
<keyword evidence="4" id="KW-0106">Calcium</keyword>
<evidence type="ECO:0000256" key="5">
    <source>
        <dbReference type="SAM" id="MobiDB-lite"/>
    </source>
</evidence>
<evidence type="ECO:0000256" key="1">
    <source>
        <dbReference type="ARBA" id="ARBA00008779"/>
    </source>
</evidence>
<protein>
    <submittedName>
        <fullName evidence="7">Arylsulfatase</fullName>
        <ecNumber evidence="7">3.1.6.1</ecNumber>
    </submittedName>
</protein>
<evidence type="ECO:0000259" key="6">
    <source>
        <dbReference type="Pfam" id="PF00884"/>
    </source>
</evidence>
<dbReference type="InterPro" id="IPR024607">
    <property type="entry name" value="Sulfatase_CS"/>
</dbReference>
<evidence type="ECO:0000256" key="4">
    <source>
        <dbReference type="ARBA" id="ARBA00022837"/>
    </source>
</evidence>
<dbReference type="SUPFAM" id="SSF53649">
    <property type="entry name" value="Alkaline phosphatase-like"/>
    <property type="match status" value="1"/>
</dbReference>
<dbReference type="Gene3D" id="3.40.720.10">
    <property type="entry name" value="Alkaline Phosphatase, subunit A"/>
    <property type="match status" value="1"/>
</dbReference>